<dbReference type="PANTHER" id="PTHR47160:SF10">
    <property type="entry name" value="MULE TRANSPOSASE DOMAIN-CONTAINING PROTEIN"/>
    <property type="match status" value="1"/>
</dbReference>
<feature type="domain" description="MULE transposase" evidence="1">
    <location>
        <begin position="102"/>
        <end position="198"/>
    </location>
</feature>
<evidence type="ECO:0000313" key="3">
    <source>
        <dbReference type="Proteomes" id="UP000683360"/>
    </source>
</evidence>
<protein>
    <recommendedName>
        <fullName evidence="1">MULE transposase domain-containing protein</fullName>
    </recommendedName>
</protein>
<sequence>MQSVSADPTKTCRQVYDDVVVNAGPDRENIPSYSSVKTSLERRRAREIPPVPHSINDVLIEGRWKRTKDGQRFLSLIDNNWGIAIFTTRQALRCLGQCSDIYLDGTFKSVPRPYKQFLTIHGFYQDRVIPFVFALMTTRQVGHYRQIFSHIKRKYARITNNPFAPLRIISDFEVAMTSAAETEFQHASICGCLFHLCQAIWRKVQKLGLTRPYDRNPNLRKCIRKVMAIAYLPLLLVRVNFDQLCRENLTRRLCRRYPALQDLLNYFRRNYMNGQYAVPTWNVYERNMDNRTNNHIESFNRRWNTHVGRRHPNLWFFISKLRHEEVKVKQAIASSDRGDAPPLRKRKYRDLERRIKRLKRSYRSGNRNLTEYWNAMVYVVANFH</sequence>
<keyword evidence="3" id="KW-1185">Reference proteome</keyword>
<reference evidence="2" key="1">
    <citation type="submission" date="2021-03" db="EMBL/GenBank/DDBJ databases">
        <authorList>
            <person name="Bekaert M."/>
        </authorList>
    </citation>
    <scope>NUCLEOTIDE SEQUENCE</scope>
</reference>
<gene>
    <name evidence="2" type="ORF">MEDL_22294</name>
</gene>
<dbReference type="EMBL" id="CAJPWZ010001101">
    <property type="protein sequence ID" value="CAG2208063.1"/>
    <property type="molecule type" value="Genomic_DNA"/>
</dbReference>
<dbReference type="Pfam" id="PF10551">
    <property type="entry name" value="MULE"/>
    <property type="match status" value="1"/>
</dbReference>
<comment type="caution">
    <text evidence="2">The sequence shown here is derived from an EMBL/GenBank/DDBJ whole genome shotgun (WGS) entry which is preliminary data.</text>
</comment>
<name>A0A8S3RIV9_MYTED</name>
<proteinExistence type="predicted"/>
<dbReference type="AlphaFoldDB" id="A0A8S3RIV9"/>
<dbReference type="PANTHER" id="PTHR47160">
    <property type="entry name" value="PUTATIVE-RELATED"/>
    <property type="match status" value="1"/>
</dbReference>
<organism evidence="2 3">
    <name type="scientific">Mytilus edulis</name>
    <name type="common">Blue mussel</name>
    <dbReference type="NCBI Taxonomy" id="6550"/>
    <lineage>
        <taxon>Eukaryota</taxon>
        <taxon>Metazoa</taxon>
        <taxon>Spiralia</taxon>
        <taxon>Lophotrochozoa</taxon>
        <taxon>Mollusca</taxon>
        <taxon>Bivalvia</taxon>
        <taxon>Autobranchia</taxon>
        <taxon>Pteriomorphia</taxon>
        <taxon>Mytilida</taxon>
        <taxon>Mytiloidea</taxon>
        <taxon>Mytilidae</taxon>
        <taxon>Mytilinae</taxon>
        <taxon>Mytilus</taxon>
    </lineage>
</organism>
<accession>A0A8S3RIV9</accession>
<dbReference type="Proteomes" id="UP000683360">
    <property type="component" value="Unassembled WGS sequence"/>
</dbReference>
<dbReference type="OrthoDB" id="6612379at2759"/>
<evidence type="ECO:0000259" key="1">
    <source>
        <dbReference type="Pfam" id="PF10551"/>
    </source>
</evidence>
<evidence type="ECO:0000313" key="2">
    <source>
        <dbReference type="EMBL" id="CAG2208063.1"/>
    </source>
</evidence>
<dbReference type="InterPro" id="IPR018289">
    <property type="entry name" value="MULE_transposase_dom"/>
</dbReference>